<gene>
    <name evidence="5" type="ORF">AIHMFPNM_00036</name>
</gene>
<feature type="domain" description="S-layer family duplication" evidence="3">
    <location>
        <begin position="2"/>
        <end position="86"/>
    </location>
</feature>
<dbReference type="Gene3D" id="2.60.98.40">
    <property type="match status" value="1"/>
</dbReference>
<dbReference type="EMBL" id="MT631384">
    <property type="protein sequence ID" value="QNO49633.1"/>
    <property type="molecule type" value="Genomic_DNA"/>
</dbReference>
<feature type="domain" description="SbsA Ig-like" evidence="4">
    <location>
        <begin position="108"/>
        <end position="149"/>
    </location>
</feature>
<accession>A0A7G9YNP9</accession>
<keyword evidence="1" id="KW-0732">Signal</keyword>
<dbReference type="Pfam" id="PF07752">
    <property type="entry name" value="S-layer"/>
    <property type="match status" value="1"/>
</dbReference>
<evidence type="ECO:0000256" key="1">
    <source>
        <dbReference type="ARBA" id="ARBA00022729"/>
    </source>
</evidence>
<feature type="compositionally biased region" description="Polar residues" evidence="2">
    <location>
        <begin position="97"/>
        <end position="121"/>
    </location>
</feature>
<dbReference type="Gene3D" id="2.60.40.3710">
    <property type="match status" value="1"/>
</dbReference>
<name>A0A7G9YNP9_9EURY</name>
<dbReference type="AlphaFoldDB" id="A0A7G9YNP9"/>
<sequence>MTLVEGEPRDLGAGYLITATKIDLRRDEATFELIKDGARIDSATVKNDERFRLEYSEENFYFEATRGDISTYTDTIATLTHSTFRSRVHLTGYESGYDSNTRSASTADTTPPTVTEKSPTGENVPVATRIVITFSEPMNKESAQYAFHILDSMQ</sequence>
<evidence type="ECO:0000256" key="2">
    <source>
        <dbReference type="SAM" id="MobiDB-lite"/>
    </source>
</evidence>
<evidence type="ECO:0000259" key="4">
    <source>
        <dbReference type="Pfam" id="PF13205"/>
    </source>
</evidence>
<organism evidence="5">
    <name type="scientific">Candidatus Methanogaster sp. ANME-2c ERB4</name>
    <dbReference type="NCBI Taxonomy" id="2759911"/>
    <lineage>
        <taxon>Archaea</taxon>
        <taxon>Methanobacteriati</taxon>
        <taxon>Methanobacteriota</taxon>
        <taxon>Stenosarchaea group</taxon>
        <taxon>Methanomicrobia</taxon>
        <taxon>Methanosarcinales</taxon>
        <taxon>ANME-2 cluster</taxon>
        <taxon>Candidatus Methanogasteraceae</taxon>
        <taxon>Candidatus Methanogaster</taxon>
    </lineage>
</organism>
<reference evidence="5" key="1">
    <citation type="submission" date="2020-06" db="EMBL/GenBank/DDBJ databases">
        <title>Unique genomic features of the anaerobic methanotrophic archaea.</title>
        <authorList>
            <person name="Chadwick G.L."/>
            <person name="Skennerton C.T."/>
            <person name="Laso-Perez R."/>
            <person name="Leu A.O."/>
            <person name="Speth D.R."/>
            <person name="Yu H."/>
            <person name="Morgan-Lang C."/>
            <person name="Hatzenpichler R."/>
            <person name="Goudeau D."/>
            <person name="Malmstrom R."/>
            <person name="Brazelton W.J."/>
            <person name="Woyke T."/>
            <person name="Hallam S.J."/>
            <person name="Tyson G.W."/>
            <person name="Wegener G."/>
            <person name="Boetius A."/>
            <person name="Orphan V."/>
        </authorList>
    </citation>
    <scope>NUCLEOTIDE SEQUENCE</scope>
</reference>
<dbReference type="InterPro" id="IPR006457">
    <property type="entry name" value="S_layer-rel_Mac"/>
</dbReference>
<dbReference type="Pfam" id="PF13205">
    <property type="entry name" value="Big_5"/>
    <property type="match status" value="1"/>
</dbReference>
<protein>
    <recommendedName>
        <fullName evidence="6">SbsA Ig-like domain-containing protein</fullName>
    </recommendedName>
</protein>
<evidence type="ECO:0000259" key="3">
    <source>
        <dbReference type="Pfam" id="PF07752"/>
    </source>
</evidence>
<feature type="region of interest" description="Disordered" evidence="2">
    <location>
        <begin position="95"/>
        <end position="122"/>
    </location>
</feature>
<proteinExistence type="predicted"/>
<evidence type="ECO:0008006" key="6">
    <source>
        <dbReference type="Google" id="ProtNLM"/>
    </source>
</evidence>
<evidence type="ECO:0000313" key="5">
    <source>
        <dbReference type="EMBL" id="QNO49633.1"/>
    </source>
</evidence>
<dbReference type="InterPro" id="IPR032812">
    <property type="entry name" value="SbsA_Ig"/>
</dbReference>